<evidence type="ECO:0000256" key="4">
    <source>
        <dbReference type="ARBA" id="ARBA00019989"/>
    </source>
</evidence>
<dbReference type="Gene3D" id="2.20.25.10">
    <property type="match status" value="1"/>
</dbReference>
<dbReference type="CDD" id="cd21089">
    <property type="entry name" value="Trm112-like"/>
    <property type="match status" value="1"/>
</dbReference>
<comment type="caution">
    <text evidence="8">The sequence shown here is derived from an EMBL/GenBank/DDBJ whole genome shotgun (WGS) entry which is preliminary data.</text>
</comment>
<sequence length="124" mass="13908">MKLITHNMLSSNIIKGVKNGYPLGIQATDVQVNEVDFNPDFVARIIPKLQWPILCQAAESIGHLGDLPKELISDFESNEEFLKKAHHILMEIEVKEGNLVCPETGRKFPISNGILNMLLNEDEV</sequence>
<organism evidence="8 9">
    <name type="scientific">Paralvinella palmiformis</name>
    <dbReference type="NCBI Taxonomy" id="53620"/>
    <lineage>
        <taxon>Eukaryota</taxon>
        <taxon>Metazoa</taxon>
        <taxon>Spiralia</taxon>
        <taxon>Lophotrochozoa</taxon>
        <taxon>Annelida</taxon>
        <taxon>Polychaeta</taxon>
        <taxon>Sedentaria</taxon>
        <taxon>Canalipalpata</taxon>
        <taxon>Terebellida</taxon>
        <taxon>Terebelliformia</taxon>
        <taxon>Alvinellidae</taxon>
        <taxon>Paralvinella</taxon>
    </lineage>
</organism>
<keyword evidence="5" id="KW-0963">Cytoplasm</keyword>
<keyword evidence="6" id="KW-0539">Nucleus</keyword>
<keyword evidence="9" id="KW-1185">Reference proteome</keyword>
<dbReference type="FunFam" id="2.20.25.10:FF:000015">
    <property type="entry name" value="Multifunctional methyltransferase subunit TRM112-like protein"/>
    <property type="match status" value="1"/>
</dbReference>
<proteinExistence type="inferred from homology"/>
<dbReference type="Proteomes" id="UP001208570">
    <property type="component" value="Unassembled WGS sequence"/>
</dbReference>
<comment type="subcellular location">
    <subcellularLocation>
        <location evidence="1">Cytoplasm</location>
        <location evidence="1">Perinuclear region</location>
    </subcellularLocation>
    <subcellularLocation>
        <location evidence="2">Nucleus</location>
        <location evidence="2">Nucleoplasm</location>
    </subcellularLocation>
</comment>
<dbReference type="InterPro" id="IPR039127">
    <property type="entry name" value="Trm112"/>
</dbReference>
<evidence type="ECO:0000256" key="2">
    <source>
        <dbReference type="ARBA" id="ARBA00004642"/>
    </source>
</evidence>
<evidence type="ECO:0000256" key="7">
    <source>
        <dbReference type="ARBA" id="ARBA00030516"/>
    </source>
</evidence>
<evidence type="ECO:0000256" key="3">
    <source>
        <dbReference type="ARBA" id="ARBA00007980"/>
    </source>
</evidence>
<dbReference type="AlphaFoldDB" id="A0AAD9IZR0"/>
<dbReference type="GO" id="GO:0048471">
    <property type="term" value="C:perinuclear region of cytoplasm"/>
    <property type="evidence" value="ECO:0007669"/>
    <property type="project" value="UniProtKB-SubCell"/>
</dbReference>
<accession>A0AAD9IZR0</accession>
<name>A0AAD9IZR0_9ANNE</name>
<gene>
    <name evidence="8" type="ORF">LSH36_877g01019</name>
</gene>
<dbReference type="PANTHER" id="PTHR12773:SF0">
    <property type="entry name" value="MULTIFUNCTIONAL METHYLTRANSFERASE SUBUNIT TRM112-LIKE PROTEIN"/>
    <property type="match status" value="1"/>
</dbReference>
<evidence type="ECO:0000256" key="1">
    <source>
        <dbReference type="ARBA" id="ARBA00004556"/>
    </source>
</evidence>
<dbReference type="InterPro" id="IPR005651">
    <property type="entry name" value="Trm112-like"/>
</dbReference>
<protein>
    <recommendedName>
        <fullName evidence="4">Multifunctional methyltransferase subunit TRM112-like protein</fullName>
    </recommendedName>
    <alternativeName>
        <fullName evidence="7">tRNA methyltransferase 112 homolog</fullName>
    </alternativeName>
</protein>
<evidence type="ECO:0000256" key="6">
    <source>
        <dbReference type="ARBA" id="ARBA00023242"/>
    </source>
</evidence>
<dbReference type="GO" id="GO:0070476">
    <property type="term" value="P:rRNA (guanine-N7)-methylation"/>
    <property type="evidence" value="ECO:0007669"/>
    <property type="project" value="TreeGrafter"/>
</dbReference>
<reference evidence="8" key="1">
    <citation type="journal article" date="2023" name="Mol. Biol. Evol.">
        <title>Third-Generation Sequencing Reveals the Adaptive Role of the Epigenome in Three Deep-Sea Polychaetes.</title>
        <authorList>
            <person name="Perez M."/>
            <person name="Aroh O."/>
            <person name="Sun Y."/>
            <person name="Lan Y."/>
            <person name="Juniper S.K."/>
            <person name="Young C.R."/>
            <person name="Angers B."/>
            <person name="Qian P.Y."/>
        </authorList>
    </citation>
    <scope>NUCLEOTIDE SEQUENCE</scope>
    <source>
        <strain evidence="8">P08H-3</strain>
    </source>
</reference>
<dbReference type="PANTHER" id="PTHR12773">
    <property type="entry name" value="UPF0315 PROTEIN-RELATED"/>
    <property type="match status" value="1"/>
</dbReference>
<comment type="similarity">
    <text evidence="3">Belongs to the TRM112 family.</text>
</comment>
<evidence type="ECO:0000256" key="5">
    <source>
        <dbReference type="ARBA" id="ARBA00022490"/>
    </source>
</evidence>
<dbReference type="GO" id="GO:0005654">
    <property type="term" value="C:nucleoplasm"/>
    <property type="evidence" value="ECO:0007669"/>
    <property type="project" value="UniProtKB-SubCell"/>
</dbReference>
<evidence type="ECO:0000313" key="9">
    <source>
        <dbReference type="Proteomes" id="UP001208570"/>
    </source>
</evidence>
<dbReference type="GO" id="GO:0030488">
    <property type="term" value="P:tRNA methylation"/>
    <property type="evidence" value="ECO:0007669"/>
    <property type="project" value="TreeGrafter"/>
</dbReference>
<dbReference type="SUPFAM" id="SSF158997">
    <property type="entry name" value="Trm112p-like"/>
    <property type="match status" value="1"/>
</dbReference>
<evidence type="ECO:0000313" key="8">
    <source>
        <dbReference type="EMBL" id="KAK2143105.1"/>
    </source>
</evidence>
<dbReference type="EMBL" id="JAODUP010000877">
    <property type="protein sequence ID" value="KAK2143105.1"/>
    <property type="molecule type" value="Genomic_DNA"/>
</dbReference>
<dbReference type="Pfam" id="PF03966">
    <property type="entry name" value="Trm112p"/>
    <property type="match status" value="1"/>
</dbReference>
<dbReference type="GO" id="GO:0046982">
    <property type="term" value="F:protein heterodimerization activity"/>
    <property type="evidence" value="ECO:0007669"/>
    <property type="project" value="InterPro"/>
</dbReference>